<gene>
    <name evidence="2" type="ORF">HNY73_011244</name>
</gene>
<dbReference type="AlphaFoldDB" id="A0A8T0F3H5"/>
<proteinExistence type="predicted"/>
<accession>A0A8T0F3H5</accession>
<dbReference type="EMBL" id="JABXBU010000030">
    <property type="protein sequence ID" value="KAF8785734.1"/>
    <property type="molecule type" value="Genomic_DNA"/>
</dbReference>
<reference evidence="2" key="1">
    <citation type="journal article" date="2020" name="bioRxiv">
        <title>Chromosome-level reference genome of the European wasp spider Argiope bruennichi: a resource for studies on range expansion and evolutionary adaptation.</title>
        <authorList>
            <person name="Sheffer M.M."/>
            <person name="Hoppe A."/>
            <person name="Krehenwinkel H."/>
            <person name="Uhl G."/>
            <person name="Kuss A.W."/>
            <person name="Jensen L."/>
            <person name="Jensen C."/>
            <person name="Gillespie R.G."/>
            <person name="Hoff K.J."/>
            <person name="Prost S."/>
        </authorList>
    </citation>
    <scope>NUCLEOTIDE SEQUENCE</scope>
</reference>
<organism evidence="2 3">
    <name type="scientific">Argiope bruennichi</name>
    <name type="common">Wasp spider</name>
    <name type="synonym">Aranea bruennichi</name>
    <dbReference type="NCBI Taxonomy" id="94029"/>
    <lineage>
        <taxon>Eukaryota</taxon>
        <taxon>Metazoa</taxon>
        <taxon>Ecdysozoa</taxon>
        <taxon>Arthropoda</taxon>
        <taxon>Chelicerata</taxon>
        <taxon>Arachnida</taxon>
        <taxon>Araneae</taxon>
        <taxon>Araneomorphae</taxon>
        <taxon>Entelegynae</taxon>
        <taxon>Araneoidea</taxon>
        <taxon>Araneidae</taxon>
        <taxon>Argiope</taxon>
    </lineage>
</organism>
<protein>
    <submittedName>
        <fullName evidence="2">Uncharacterized protein</fullName>
    </submittedName>
</protein>
<feature type="region of interest" description="Disordered" evidence="1">
    <location>
        <begin position="169"/>
        <end position="188"/>
    </location>
</feature>
<comment type="caution">
    <text evidence="2">The sequence shown here is derived from an EMBL/GenBank/DDBJ whole genome shotgun (WGS) entry which is preliminary data.</text>
</comment>
<evidence type="ECO:0000256" key="1">
    <source>
        <dbReference type="SAM" id="MobiDB-lite"/>
    </source>
</evidence>
<evidence type="ECO:0000313" key="3">
    <source>
        <dbReference type="Proteomes" id="UP000807504"/>
    </source>
</evidence>
<reference evidence="2" key="2">
    <citation type="submission" date="2020-06" db="EMBL/GenBank/DDBJ databases">
        <authorList>
            <person name="Sheffer M."/>
        </authorList>
    </citation>
    <scope>NUCLEOTIDE SEQUENCE</scope>
</reference>
<keyword evidence="3" id="KW-1185">Reference proteome</keyword>
<dbReference type="Proteomes" id="UP000807504">
    <property type="component" value="Unassembled WGS sequence"/>
</dbReference>
<evidence type="ECO:0000313" key="2">
    <source>
        <dbReference type="EMBL" id="KAF8785734.1"/>
    </source>
</evidence>
<name>A0A8T0F3H5_ARGBR</name>
<sequence length="188" mass="20727">MYQDRDSSSDKNGTEVSTKVMTNSTLQNVLLMTLKVVIENGADVTGMIMTGNSAQLSSGVIVLETRLGHTLICTENLVGSLISSAEVIEGDRCNNMHAISLHLMNFVVDKLWELEAIGIYDPWENWPLARVLKLLPGKKCKVWAVKLRTENGAQRLIGIQDTNLEKDADASMDPHSISDVPQHRAEIP</sequence>